<dbReference type="CDD" id="cd11304">
    <property type="entry name" value="Cadherin_repeat"/>
    <property type="match status" value="4"/>
</dbReference>
<feature type="domain" description="Cadherin" evidence="16">
    <location>
        <begin position="71"/>
        <end position="180"/>
    </location>
</feature>
<evidence type="ECO:0000256" key="6">
    <source>
        <dbReference type="ARBA" id="ARBA00022837"/>
    </source>
</evidence>
<sequence>MQQTDYLDSFTINHTNGEISVLKPLDYDYPNGQPTYKLNAYAQNIQTKQQLGFANIFIHLRNINDNEPFFQQNFYEANIMENGPTNMSIIQMNAIDYDDYYDRDQILQYSIINNHYNNHGQSLFYIDPNNGLIMANVCCFDREHRANYTIIVSAMDSGGLKANTTVNINIMDQNDCPPRFIQNEWHIELDENDDDDGDNQTDQSSTTTTTTTRTRTRNSTNNSFQSKMLLKLTVNDCDLPENNYFTYKIIEEKWSSKPIISITDDQYYQGQQNEFITGHYFSIEPSSSMMMTNDNDNGDQYKQHGRLLMNKTTGIYGTETSALLLLNKPLDYEIPNHRFIMLKISVTDIDHHSDMVDGNGGEGIINVNDEKMTKQQPQPVDNLMTKQHTDICYIYITIRDINDNKPKFLKNFLNITIPESFPVGSIVAKFHAIDPDRNHTDDLSKSIENIDIYYSLDEQTNQRKYFQIDTETGTVRLNRKLDRETIAVHIVKIIATDLDDPPLTSIATLVINVDDVNDNAPFIINTTILSIRENQHPQQRLGAIYAFDRDDYSKGNGPPFTFRIDPNATEMIQQKFRLEYIHNDNDDDDDGHAILFSRQTFDREQQKQYQIPIIVNDSGYPSLSSTSIVTITIDDINDNDMKDGWKNVYVFYIDQQQQQQHGKQRKIKTNDKNVNDDDDDDDDDGNVDESPITATNQAKSLYRPIELGQINVEDPDDWDVGDKKFSWLEEPPSSMATATSSSNVKNDFYIDSNRGQVIARRKLSQGLHKLKFQVFDRRYQHMVQSTMNIMSKSLSFDVIINSGSLRITKPMDVIEFIKIWDWNQRRKITSHKERLELCLKHLFDCDWLAIVSIKSNAKHSSLDIRYAARKNDQYLSAVYLNSMARIAGHRIRMETNLTISQFGINECMMSEQEENPRQHQCIESSNGCMTETLIDWTNPYELIDANFTSFIGINIVTKIKCQCFYDHLLTYLVDYKFDCDIDQTLCQPPSSSLSSSPMCYQHDRINLFTPTNIRSFKSDGVIWLDPLPICSHSKNVFSVQISTTDPNGIIFYYGPIISSSSSSSSMYEAGIEQSDETDFMFLELVNGSPRLLFDFGSGIQEITINIENGHLNDGNWHQLDIQFDSNSVHLMFDACIHHFHVERSSSLNNDDDLYHYHHQQQQQHYKSSSSSSSRYYMDIDRIILMEKCQNYSIITKFQHVLNVNSPLQLGGIELLTTKSMNVSKMMLKNQEQKSKFTSTDFNDDDDDDPEKSILPPFIMSAIFNQPLPSMESSSSILHSSSYHHHYYHHKPPAPPSPSSSTIRKRIVGFNGCMKNVIFNNHIYDLINVHHSYNTQIGCHSSQSLCAFLDKKCLNNGYCDGSYNHVKCYCPRGFYGEQCEQIDRPILFLQKSFLQLSLKPMNSDLMQQQSTFDRTEFYHTDYDNGFVTKIDFYFRTRQWQNQIIKLIGQANNVRTYCLIEIREARIVFRFNLHPSGIKSSEHRLSIDSFLVNDGRWHHVRAIRLGQSAQLILDNGGIGKIVRYFPPLNNFNEYNNHRRLKYGSSSSNDGYFRFDMNSEQIIIGGDVSSLSTIGATNIMDDFADGCLSDLKINDIDISLGDFIHPFNTIDRQNDNVDGRRKDEEIINGQWTKDGSSLSHSNINLMVIRKNQHKTTTTIMKHGANVKSNNDNDDKRNKEMIIEISITSQQNIRNGCQSPPINSCIELHCRKPFICIDEWMVAKCRCPKGYIESNDGKNCIKNNIAAAKEYCQRQRMNLPCGTVAIGDGCSNIISSSSSIIDRQQNRQMMSKLYGQNDSSSASPNNGILYNRLFSTDYFNDPHCSDQSPSSSLSAEQPPQSLEDNDRQLLEEHYLIDELSSSSTSDVDDSVANKNNRLMNQRKKTNNKQPSILNAQKFQLEYYGLFFIVLIILIPLNIPFLIYIGYICWRNRRRHRRQQQQQHNGDDNENGHDDGQTNHQIIESDLRTNISGQTKSDNLNEDFRENIIYYHDEGGGECDIGVYDMYPLRIQIHHQSINEQTTSATAVANIQHSSHHHHLHHQLEPSIIDSLPSPLPPPPPTTTAMMMNNNKLSTIQQQQQQSPEVWQELTVI</sequence>
<comment type="caution">
    <text evidence="17">The sequence shown here is derived from an EMBL/GenBank/DDBJ whole genome shotgun (WGS) entry which is preliminary data.</text>
</comment>
<dbReference type="FunFam" id="2.60.40.60:FF:000058">
    <property type="entry name" value="FAT atypical cadherin 3"/>
    <property type="match status" value="1"/>
</dbReference>
<dbReference type="Proteomes" id="UP000828236">
    <property type="component" value="Unassembled WGS sequence"/>
</dbReference>
<keyword evidence="3 13" id="KW-0812">Transmembrane</keyword>
<reference evidence="17" key="2">
    <citation type="journal article" date="2021" name="World Allergy Organ. J.">
        <title>Chromosome-level assembly of Dermatophagoides farinae genome and transcriptome reveals two novel allergens Der f 37 and Der f 39.</title>
        <authorList>
            <person name="Chen J."/>
            <person name="Cai Z."/>
            <person name="Fan D."/>
            <person name="Hu J."/>
            <person name="Hou Y."/>
            <person name="He Y."/>
            <person name="Zhang Z."/>
            <person name="Zhao Z."/>
            <person name="Gao P."/>
            <person name="Hu W."/>
            <person name="Sun J."/>
            <person name="Li J."/>
            <person name="Ji K."/>
        </authorList>
    </citation>
    <scope>NUCLEOTIDE SEQUENCE</scope>
    <source>
        <strain evidence="17">JKM2019</strain>
    </source>
</reference>
<evidence type="ECO:0000256" key="12">
    <source>
        <dbReference type="SAM" id="MobiDB-lite"/>
    </source>
</evidence>
<dbReference type="EMBL" id="SDOV01000007">
    <property type="protein sequence ID" value="KAH7638938.1"/>
    <property type="molecule type" value="Genomic_DNA"/>
</dbReference>
<feature type="domain" description="EGF-like" evidence="15">
    <location>
        <begin position="1341"/>
        <end position="1379"/>
    </location>
</feature>
<feature type="transmembrane region" description="Helical" evidence="13">
    <location>
        <begin position="1898"/>
        <end position="1925"/>
    </location>
</feature>
<dbReference type="PRINTS" id="PR00205">
    <property type="entry name" value="CADHERIN"/>
</dbReference>
<accession>A0A9D4NV78</accession>
<comment type="subcellular location">
    <subcellularLocation>
        <location evidence="1">Membrane</location>
        <topology evidence="1">Single-pass membrane protein</topology>
    </subcellularLocation>
</comment>
<dbReference type="GO" id="GO:0045296">
    <property type="term" value="F:cadherin binding"/>
    <property type="evidence" value="ECO:0007669"/>
    <property type="project" value="TreeGrafter"/>
</dbReference>
<dbReference type="PROSITE" id="PS00022">
    <property type="entry name" value="EGF_1"/>
    <property type="match status" value="1"/>
</dbReference>
<evidence type="ECO:0000259" key="15">
    <source>
        <dbReference type="PROSITE" id="PS50026"/>
    </source>
</evidence>
<dbReference type="PANTHER" id="PTHR24027:SF438">
    <property type="entry name" value="CADHERIN 23"/>
    <property type="match status" value="1"/>
</dbReference>
<keyword evidence="7 13" id="KW-1133">Transmembrane helix</keyword>
<name>A0A9D4NV78_DERFA</name>
<dbReference type="SUPFAM" id="SSF49313">
    <property type="entry name" value="Cadherin-like"/>
    <property type="match status" value="4"/>
</dbReference>
<evidence type="ECO:0000256" key="3">
    <source>
        <dbReference type="ARBA" id="ARBA00022692"/>
    </source>
</evidence>
<dbReference type="SMART" id="SM00282">
    <property type="entry name" value="LamG"/>
    <property type="match status" value="2"/>
</dbReference>
<dbReference type="GO" id="GO:0031175">
    <property type="term" value="P:neuron projection development"/>
    <property type="evidence" value="ECO:0007669"/>
    <property type="project" value="TreeGrafter"/>
</dbReference>
<dbReference type="Pfam" id="PF24811">
    <property type="entry name" value="Ig_Shg"/>
    <property type="match status" value="1"/>
</dbReference>
<keyword evidence="5" id="KW-0677">Repeat</keyword>
<dbReference type="SMART" id="SM00181">
    <property type="entry name" value="EGF"/>
    <property type="match status" value="2"/>
</dbReference>
<feature type="domain" description="Cadherin" evidence="16">
    <location>
        <begin position="523"/>
        <end position="651"/>
    </location>
</feature>
<evidence type="ECO:0000256" key="10">
    <source>
        <dbReference type="PROSITE-ProRule" id="PRU00043"/>
    </source>
</evidence>
<dbReference type="InterPro" id="IPR015919">
    <property type="entry name" value="Cadherin-like_sf"/>
</dbReference>
<keyword evidence="4" id="KW-0732">Signal</keyword>
<dbReference type="GO" id="GO:0008013">
    <property type="term" value="F:beta-catenin binding"/>
    <property type="evidence" value="ECO:0007669"/>
    <property type="project" value="TreeGrafter"/>
</dbReference>
<evidence type="ECO:0000256" key="1">
    <source>
        <dbReference type="ARBA" id="ARBA00004167"/>
    </source>
</evidence>
<dbReference type="Pfam" id="PF02210">
    <property type="entry name" value="Laminin_G_2"/>
    <property type="match status" value="2"/>
</dbReference>
<feature type="compositionally biased region" description="Polar residues" evidence="12">
    <location>
        <begin position="1821"/>
        <end position="1838"/>
    </location>
</feature>
<evidence type="ECO:0000256" key="9">
    <source>
        <dbReference type="ARBA" id="ARBA00023157"/>
    </source>
</evidence>
<evidence type="ECO:0000259" key="16">
    <source>
        <dbReference type="PROSITE" id="PS50268"/>
    </source>
</evidence>
<dbReference type="InterPro" id="IPR000742">
    <property type="entry name" value="EGF"/>
</dbReference>
<dbReference type="SMART" id="SM00112">
    <property type="entry name" value="CA"/>
    <property type="match status" value="5"/>
</dbReference>
<feature type="domain" description="Cadherin" evidence="16">
    <location>
        <begin position="10"/>
        <end position="70"/>
    </location>
</feature>
<feature type="region of interest" description="Disordered" evidence="12">
    <location>
        <begin position="1819"/>
        <end position="1840"/>
    </location>
</feature>
<evidence type="ECO:0000256" key="11">
    <source>
        <dbReference type="PROSITE-ProRule" id="PRU00076"/>
    </source>
</evidence>
<dbReference type="SUPFAM" id="SSF49899">
    <property type="entry name" value="Concanavalin A-like lectins/glucanases"/>
    <property type="match status" value="2"/>
</dbReference>
<organism evidence="17">
    <name type="scientific">Dermatophagoides farinae</name>
    <name type="common">American house dust mite</name>
    <dbReference type="NCBI Taxonomy" id="6954"/>
    <lineage>
        <taxon>Eukaryota</taxon>
        <taxon>Metazoa</taxon>
        <taxon>Ecdysozoa</taxon>
        <taxon>Arthropoda</taxon>
        <taxon>Chelicerata</taxon>
        <taxon>Arachnida</taxon>
        <taxon>Acari</taxon>
        <taxon>Acariformes</taxon>
        <taxon>Sarcoptiformes</taxon>
        <taxon>Astigmata</taxon>
        <taxon>Psoroptidia</taxon>
        <taxon>Analgoidea</taxon>
        <taxon>Pyroglyphidae</taxon>
        <taxon>Dermatophagoidinae</taxon>
        <taxon>Dermatophagoides</taxon>
    </lineage>
</organism>
<dbReference type="InterPro" id="IPR039808">
    <property type="entry name" value="Cadherin"/>
</dbReference>
<dbReference type="InterPro" id="IPR056370">
    <property type="entry name" value="Shg-like_Ig-like"/>
</dbReference>
<dbReference type="PROSITE" id="PS50025">
    <property type="entry name" value="LAM_G_DOMAIN"/>
    <property type="match status" value="2"/>
</dbReference>
<dbReference type="GO" id="GO:0005509">
    <property type="term" value="F:calcium ion binding"/>
    <property type="evidence" value="ECO:0007669"/>
    <property type="project" value="UniProtKB-UniRule"/>
</dbReference>
<protein>
    <submittedName>
        <fullName evidence="17">Neural-cadherin-like isoform x2</fullName>
    </submittedName>
</protein>
<dbReference type="InterPro" id="IPR013320">
    <property type="entry name" value="ConA-like_dom_sf"/>
</dbReference>
<dbReference type="InterPro" id="IPR002126">
    <property type="entry name" value="Cadherin-like_dom"/>
</dbReference>
<evidence type="ECO:0000256" key="4">
    <source>
        <dbReference type="ARBA" id="ARBA00022729"/>
    </source>
</evidence>
<feature type="domain" description="Laminin G" evidence="14">
    <location>
        <begin position="1403"/>
        <end position="1611"/>
    </location>
</feature>
<dbReference type="PROSITE" id="PS01186">
    <property type="entry name" value="EGF_2"/>
    <property type="match status" value="2"/>
</dbReference>
<evidence type="ECO:0000259" key="14">
    <source>
        <dbReference type="PROSITE" id="PS50025"/>
    </source>
</evidence>
<reference evidence="17" key="1">
    <citation type="submission" date="2020-06" db="EMBL/GenBank/DDBJ databases">
        <authorList>
            <person name="Ji K."/>
            <person name="Li J."/>
        </authorList>
    </citation>
    <scope>NUCLEOTIDE SEQUENCE</scope>
    <source>
        <strain evidence="17">JKM2019</strain>
        <tissue evidence="17">Whole body</tissue>
    </source>
</reference>
<dbReference type="PROSITE" id="PS50268">
    <property type="entry name" value="CADHERIN_2"/>
    <property type="match status" value="5"/>
</dbReference>
<comment type="caution">
    <text evidence="11">Lacks conserved residue(s) required for the propagation of feature annotation.</text>
</comment>
<keyword evidence="8 13" id="KW-0472">Membrane</keyword>
<feature type="domain" description="Cadherin" evidence="16">
    <location>
        <begin position="409"/>
        <end position="523"/>
    </location>
</feature>
<dbReference type="Gene3D" id="2.60.120.200">
    <property type="match status" value="2"/>
</dbReference>
<dbReference type="Gene3D" id="2.10.25.10">
    <property type="entry name" value="Laminin"/>
    <property type="match status" value="1"/>
</dbReference>
<dbReference type="PANTHER" id="PTHR24027">
    <property type="entry name" value="CADHERIN-23"/>
    <property type="match status" value="1"/>
</dbReference>
<keyword evidence="2 11" id="KW-0245">EGF-like domain</keyword>
<feature type="compositionally biased region" description="Acidic residues" evidence="12">
    <location>
        <begin position="676"/>
        <end position="687"/>
    </location>
</feature>
<feature type="disulfide bond" evidence="11">
    <location>
        <begin position="1369"/>
        <end position="1378"/>
    </location>
</feature>
<dbReference type="GO" id="GO:0007163">
    <property type="term" value="P:establishment or maintenance of cell polarity"/>
    <property type="evidence" value="ECO:0007669"/>
    <property type="project" value="UniProtKB-ARBA"/>
</dbReference>
<feature type="region of interest" description="Disordered" evidence="12">
    <location>
        <begin position="1934"/>
        <end position="1953"/>
    </location>
</feature>
<dbReference type="GO" id="GO:0007156">
    <property type="term" value="P:homophilic cell adhesion via plasma membrane adhesion molecules"/>
    <property type="evidence" value="ECO:0007669"/>
    <property type="project" value="InterPro"/>
</dbReference>
<dbReference type="PROSITE" id="PS00232">
    <property type="entry name" value="CADHERIN_1"/>
    <property type="match status" value="1"/>
</dbReference>
<evidence type="ECO:0000256" key="7">
    <source>
        <dbReference type="ARBA" id="ARBA00022989"/>
    </source>
</evidence>
<keyword evidence="6 10" id="KW-0106">Calcium</keyword>
<gene>
    <name evidence="17" type="ORF">HUG17_2971</name>
</gene>
<proteinExistence type="predicted"/>
<dbReference type="PROSITE" id="PS50026">
    <property type="entry name" value="EGF_3"/>
    <property type="match status" value="1"/>
</dbReference>
<feature type="compositionally biased region" description="Basic and acidic residues" evidence="12">
    <location>
        <begin position="1940"/>
        <end position="1953"/>
    </location>
</feature>
<keyword evidence="9 11" id="KW-1015">Disulfide bond</keyword>
<feature type="domain" description="Cadherin" evidence="16">
    <location>
        <begin position="211"/>
        <end position="408"/>
    </location>
</feature>
<feature type="region of interest" description="Disordered" evidence="12">
    <location>
        <begin position="659"/>
        <end position="695"/>
    </location>
</feature>
<evidence type="ECO:0000313" key="17">
    <source>
        <dbReference type="EMBL" id="KAH7638938.1"/>
    </source>
</evidence>
<evidence type="ECO:0000256" key="13">
    <source>
        <dbReference type="SAM" id="Phobius"/>
    </source>
</evidence>
<dbReference type="Gene3D" id="2.60.40.60">
    <property type="entry name" value="Cadherins"/>
    <property type="match status" value="5"/>
</dbReference>
<feature type="compositionally biased region" description="Acidic residues" evidence="12">
    <location>
        <begin position="190"/>
        <end position="199"/>
    </location>
</feature>
<evidence type="ECO:0000256" key="2">
    <source>
        <dbReference type="ARBA" id="ARBA00022536"/>
    </source>
</evidence>
<dbReference type="GO" id="GO:0001736">
    <property type="term" value="P:establishment of planar polarity"/>
    <property type="evidence" value="ECO:0007669"/>
    <property type="project" value="UniProtKB-ARBA"/>
</dbReference>
<evidence type="ECO:0000256" key="5">
    <source>
        <dbReference type="ARBA" id="ARBA00022737"/>
    </source>
</evidence>
<feature type="region of interest" description="Disordered" evidence="12">
    <location>
        <begin position="190"/>
        <end position="220"/>
    </location>
</feature>
<dbReference type="InterPro" id="IPR001791">
    <property type="entry name" value="Laminin_G"/>
</dbReference>
<dbReference type="InterPro" id="IPR020894">
    <property type="entry name" value="Cadherin_CS"/>
</dbReference>
<dbReference type="GO" id="GO:0016477">
    <property type="term" value="P:cell migration"/>
    <property type="evidence" value="ECO:0007669"/>
    <property type="project" value="TreeGrafter"/>
</dbReference>
<dbReference type="FunFam" id="2.60.40.60:FF:000092">
    <property type="entry name" value="Protocadherin 8"/>
    <property type="match status" value="1"/>
</dbReference>
<evidence type="ECO:0000256" key="8">
    <source>
        <dbReference type="ARBA" id="ARBA00023136"/>
    </source>
</evidence>
<dbReference type="CDD" id="cd00054">
    <property type="entry name" value="EGF_CA"/>
    <property type="match status" value="1"/>
</dbReference>
<feature type="domain" description="Laminin G" evidence="14">
    <location>
        <begin position="1011"/>
        <end position="1338"/>
    </location>
</feature>
<dbReference type="Pfam" id="PF00028">
    <property type="entry name" value="Cadherin"/>
    <property type="match status" value="3"/>
</dbReference>
<dbReference type="CDD" id="cd00110">
    <property type="entry name" value="LamG"/>
    <property type="match status" value="2"/>
</dbReference>
<dbReference type="GO" id="GO:0016342">
    <property type="term" value="C:catenin complex"/>
    <property type="evidence" value="ECO:0007669"/>
    <property type="project" value="TreeGrafter"/>
</dbReference>
<feature type="compositionally biased region" description="Low complexity" evidence="12">
    <location>
        <begin position="200"/>
        <end position="220"/>
    </location>
</feature>